<dbReference type="AlphaFoldDB" id="A0A6L2LXQ9"/>
<organism evidence="1">
    <name type="scientific">Tanacetum cinerariifolium</name>
    <name type="common">Dalmatian daisy</name>
    <name type="synonym">Chrysanthemum cinerariifolium</name>
    <dbReference type="NCBI Taxonomy" id="118510"/>
    <lineage>
        <taxon>Eukaryota</taxon>
        <taxon>Viridiplantae</taxon>
        <taxon>Streptophyta</taxon>
        <taxon>Embryophyta</taxon>
        <taxon>Tracheophyta</taxon>
        <taxon>Spermatophyta</taxon>
        <taxon>Magnoliopsida</taxon>
        <taxon>eudicotyledons</taxon>
        <taxon>Gunneridae</taxon>
        <taxon>Pentapetalae</taxon>
        <taxon>asterids</taxon>
        <taxon>campanulids</taxon>
        <taxon>Asterales</taxon>
        <taxon>Asteraceae</taxon>
        <taxon>Asteroideae</taxon>
        <taxon>Anthemideae</taxon>
        <taxon>Anthemidinae</taxon>
        <taxon>Tanacetum</taxon>
    </lineage>
</organism>
<gene>
    <name evidence="1" type="ORF">Tci_038559</name>
</gene>
<dbReference type="EMBL" id="BKCJ010005409">
    <property type="protein sequence ID" value="GEU66581.1"/>
    <property type="molecule type" value="Genomic_DNA"/>
</dbReference>
<accession>A0A6L2LXQ9</accession>
<sequence>MAPLPPRAERHLCLREFILALRLHTTEEIDIDGFRAYWDIREPLRRLCHRLIAFTIARRGQTSMKVTTTNLYNFEEHG</sequence>
<comment type="caution">
    <text evidence="1">The sequence shown here is derived from an EMBL/GenBank/DDBJ whole genome shotgun (WGS) entry which is preliminary data.</text>
</comment>
<name>A0A6L2LXQ9_TANCI</name>
<reference evidence="1" key="1">
    <citation type="journal article" date="2019" name="Sci. Rep.">
        <title>Draft genome of Tanacetum cinerariifolium, the natural source of mosquito coil.</title>
        <authorList>
            <person name="Yamashiro T."/>
            <person name="Shiraishi A."/>
            <person name="Satake H."/>
            <person name="Nakayama K."/>
        </authorList>
    </citation>
    <scope>NUCLEOTIDE SEQUENCE</scope>
</reference>
<evidence type="ECO:0000313" key="1">
    <source>
        <dbReference type="EMBL" id="GEU66581.1"/>
    </source>
</evidence>
<protein>
    <submittedName>
        <fullName evidence="1">Uncharacterized protein</fullName>
    </submittedName>
</protein>
<proteinExistence type="predicted"/>